<feature type="compositionally biased region" description="Basic residues" evidence="5">
    <location>
        <begin position="125"/>
        <end position="141"/>
    </location>
</feature>
<dbReference type="OrthoDB" id="661148at2759"/>
<evidence type="ECO:0000313" key="7">
    <source>
        <dbReference type="EMBL" id="KAF1851620.1"/>
    </source>
</evidence>
<dbReference type="EMBL" id="ML976614">
    <property type="protein sequence ID" value="KAF1851620.1"/>
    <property type="molecule type" value="Genomic_DNA"/>
</dbReference>
<evidence type="ECO:0000256" key="2">
    <source>
        <dbReference type="ARBA" id="ARBA00022771"/>
    </source>
</evidence>
<feature type="compositionally biased region" description="Low complexity" evidence="5">
    <location>
        <begin position="108"/>
        <end position="119"/>
    </location>
</feature>
<dbReference type="SMART" id="SM00291">
    <property type="entry name" value="ZnF_ZZ"/>
    <property type="match status" value="1"/>
</dbReference>
<proteinExistence type="predicted"/>
<accession>A0A9P4GUJ4</accession>
<feature type="compositionally biased region" description="Low complexity" evidence="5">
    <location>
        <begin position="7"/>
        <end position="20"/>
    </location>
</feature>
<dbReference type="Pfam" id="PF00569">
    <property type="entry name" value="ZZ"/>
    <property type="match status" value="1"/>
</dbReference>
<dbReference type="RefSeq" id="XP_040794183.1">
    <property type="nucleotide sequence ID" value="XM_040932632.1"/>
</dbReference>
<feature type="region of interest" description="Disordered" evidence="5">
    <location>
        <begin position="101"/>
        <end position="162"/>
    </location>
</feature>
<dbReference type="GO" id="GO:0008270">
    <property type="term" value="F:zinc ion binding"/>
    <property type="evidence" value="ECO:0007669"/>
    <property type="project" value="UniProtKB-KW"/>
</dbReference>
<name>A0A9P4GUJ4_9PLEO</name>
<keyword evidence="8" id="KW-1185">Reference proteome</keyword>
<feature type="compositionally biased region" description="Polar residues" evidence="5">
    <location>
        <begin position="21"/>
        <end position="46"/>
    </location>
</feature>
<organism evidence="7 8">
    <name type="scientific">Cucurbitaria berberidis CBS 394.84</name>
    <dbReference type="NCBI Taxonomy" id="1168544"/>
    <lineage>
        <taxon>Eukaryota</taxon>
        <taxon>Fungi</taxon>
        <taxon>Dikarya</taxon>
        <taxon>Ascomycota</taxon>
        <taxon>Pezizomycotina</taxon>
        <taxon>Dothideomycetes</taxon>
        <taxon>Pleosporomycetidae</taxon>
        <taxon>Pleosporales</taxon>
        <taxon>Pleosporineae</taxon>
        <taxon>Cucurbitariaceae</taxon>
        <taxon>Cucurbitaria</taxon>
    </lineage>
</organism>
<dbReference type="Gene3D" id="3.30.60.90">
    <property type="match status" value="1"/>
</dbReference>
<comment type="caution">
    <text evidence="7">The sequence shown here is derived from an EMBL/GenBank/DDBJ whole genome shotgun (WGS) entry which is preliminary data.</text>
</comment>
<gene>
    <name evidence="7" type="ORF">K460DRAFT_362378</name>
</gene>
<protein>
    <recommendedName>
        <fullName evidence="6">ZZ-type domain-containing protein</fullName>
    </recommendedName>
</protein>
<dbReference type="AlphaFoldDB" id="A0A9P4GUJ4"/>
<dbReference type="GeneID" id="63849883"/>
<dbReference type="InterPro" id="IPR000433">
    <property type="entry name" value="Znf_ZZ"/>
</dbReference>
<feature type="domain" description="ZZ-type" evidence="6">
    <location>
        <begin position="413"/>
        <end position="472"/>
    </location>
</feature>
<evidence type="ECO:0000256" key="5">
    <source>
        <dbReference type="SAM" id="MobiDB-lite"/>
    </source>
</evidence>
<dbReference type="PROSITE" id="PS50135">
    <property type="entry name" value="ZF_ZZ_2"/>
    <property type="match status" value="1"/>
</dbReference>
<evidence type="ECO:0000256" key="4">
    <source>
        <dbReference type="PROSITE-ProRule" id="PRU00228"/>
    </source>
</evidence>
<sequence>MSSPNPYQQGQNWSNQQYQQPRVQNPENRYSKTSPPNHSCTEQNVAGLSPYIQPHYESTSPVPFIAELPAPLPPAPPTTTSEQQLKEDELLAHKLQQMQIEEVRRRSSSVVSQHQRPVSVAPPSPHRHSPLLHQRSFHSLRPHSQSVSSTTAPYTLSSSPRLPSPSLLPEVVPYYPQSTSENLPIPVVQDQNTVYPLPASLDPASSSAYLEQHLQVPYPSQWALAPVVATFYAYHGHKIPPSSTWLETPDSVTWRTIRPTENAMGPAPASYIFKFKTSGGSFRSSRLSWSMTCSGEQSNKLAKSKRPIWAYDLKFDSSTGLRKTEVLAHGRENAILTTYVHGLNYDSLRFIGPDSRAYMWVSSSALSSINGSRYDTLRHALFVTTGNIQDPLYGQIVADHTFWDGYVAENEVHVGIRCNECQMKPINGLRWICRTCPHHDVCDTCRTLALGAQFGASIQPTCDFSLVNLPNEALNIRSPTVDPELVVATLQILKDWEKHTLREEKKKNFNGFVASENAARKCDLGVMSYWKAGDWDKKGAEGEKFGTRVKARGIMQAYGETAAALRKVVDTGSSVGGNDVTIGTKVANKDGSGS</sequence>
<dbReference type="Proteomes" id="UP000800039">
    <property type="component" value="Unassembled WGS sequence"/>
</dbReference>
<evidence type="ECO:0000256" key="3">
    <source>
        <dbReference type="ARBA" id="ARBA00022833"/>
    </source>
</evidence>
<keyword evidence="2 4" id="KW-0863">Zinc-finger</keyword>
<dbReference type="SUPFAM" id="SSF57850">
    <property type="entry name" value="RING/U-box"/>
    <property type="match status" value="1"/>
</dbReference>
<evidence type="ECO:0000259" key="6">
    <source>
        <dbReference type="PROSITE" id="PS50135"/>
    </source>
</evidence>
<keyword evidence="3" id="KW-0862">Zinc</keyword>
<keyword evidence="1" id="KW-0479">Metal-binding</keyword>
<dbReference type="InterPro" id="IPR043145">
    <property type="entry name" value="Znf_ZZ_sf"/>
</dbReference>
<evidence type="ECO:0000313" key="8">
    <source>
        <dbReference type="Proteomes" id="UP000800039"/>
    </source>
</evidence>
<feature type="compositionally biased region" description="Polar residues" evidence="5">
    <location>
        <begin position="142"/>
        <end position="155"/>
    </location>
</feature>
<evidence type="ECO:0000256" key="1">
    <source>
        <dbReference type="ARBA" id="ARBA00022723"/>
    </source>
</evidence>
<feature type="region of interest" description="Disordered" evidence="5">
    <location>
        <begin position="1"/>
        <end position="84"/>
    </location>
</feature>
<reference evidence="7" key="1">
    <citation type="submission" date="2020-01" db="EMBL/GenBank/DDBJ databases">
        <authorList>
            <consortium name="DOE Joint Genome Institute"/>
            <person name="Haridas S."/>
            <person name="Albert R."/>
            <person name="Binder M."/>
            <person name="Bloem J."/>
            <person name="Labutti K."/>
            <person name="Salamov A."/>
            <person name="Andreopoulos B."/>
            <person name="Baker S.E."/>
            <person name="Barry K."/>
            <person name="Bills G."/>
            <person name="Bluhm B.H."/>
            <person name="Cannon C."/>
            <person name="Castanera R."/>
            <person name="Culley D.E."/>
            <person name="Daum C."/>
            <person name="Ezra D."/>
            <person name="Gonzalez J.B."/>
            <person name="Henrissat B."/>
            <person name="Kuo A."/>
            <person name="Liang C."/>
            <person name="Lipzen A."/>
            <person name="Lutzoni F."/>
            <person name="Magnuson J."/>
            <person name="Mondo S."/>
            <person name="Nolan M."/>
            <person name="Ohm R."/>
            <person name="Pangilinan J."/>
            <person name="Park H.-J."/>
            <person name="Ramirez L."/>
            <person name="Alfaro M."/>
            <person name="Sun H."/>
            <person name="Tritt A."/>
            <person name="Yoshinaga Y."/>
            <person name="Zwiers L.-H."/>
            <person name="Turgeon B.G."/>
            <person name="Goodwin S.B."/>
            <person name="Spatafora J.W."/>
            <person name="Crous P.W."/>
            <person name="Grigoriev I.V."/>
        </authorList>
    </citation>
    <scope>NUCLEOTIDE SEQUENCE</scope>
    <source>
        <strain evidence="7">CBS 394.84</strain>
    </source>
</reference>